<feature type="domain" description="Reverse transcriptase" evidence="1">
    <location>
        <begin position="417"/>
        <end position="686"/>
    </location>
</feature>
<dbReference type="InterPro" id="IPR005135">
    <property type="entry name" value="Endo/exonuclease/phosphatase"/>
</dbReference>
<comment type="caution">
    <text evidence="2">The sequence shown here is derived from an EMBL/GenBank/DDBJ whole genome shotgun (WGS) entry which is preliminary data.</text>
</comment>
<dbReference type="AlphaFoldDB" id="A0A4Y2JFJ1"/>
<dbReference type="InterPro" id="IPR036691">
    <property type="entry name" value="Endo/exonu/phosph_ase_sf"/>
</dbReference>
<keyword evidence="3" id="KW-1185">Reference proteome</keyword>
<keyword evidence="2" id="KW-0695">RNA-directed DNA polymerase</keyword>
<dbReference type="InterPro" id="IPR052560">
    <property type="entry name" value="RdDP_mobile_element"/>
</dbReference>
<evidence type="ECO:0000313" key="3">
    <source>
        <dbReference type="Proteomes" id="UP000499080"/>
    </source>
</evidence>
<dbReference type="EMBL" id="BGPR01110358">
    <property type="protein sequence ID" value="GBM88850.1"/>
    <property type="molecule type" value="Genomic_DNA"/>
</dbReference>
<dbReference type="SUPFAM" id="SSF56219">
    <property type="entry name" value="DNase I-like"/>
    <property type="match status" value="1"/>
</dbReference>
<dbReference type="Gene3D" id="3.60.10.10">
    <property type="entry name" value="Endonuclease/exonuclease/phosphatase"/>
    <property type="match status" value="1"/>
</dbReference>
<proteinExistence type="predicted"/>
<dbReference type="PANTHER" id="PTHR36688:SF2">
    <property type="entry name" value="ENDONUCLEASE_EXONUCLEASE_PHOSPHATASE DOMAIN-CONTAINING PROTEIN"/>
    <property type="match status" value="1"/>
</dbReference>
<reference evidence="2 3" key="1">
    <citation type="journal article" date="2019" name="Sci. Rep.">
        <title>Orb-weaving spider Araneus ventricosus genome elucidates the spidroin gene catalogue.</title>
        <authorList>
            <person name="Kono N."/>
            <person name="Nakamura H."/>
            <person name="Ohtoshi R."/>
            <person name="Moran D.A.P."/>
            <person name="Shinohara A."/>
            <person name="Yoshida Y."/>
            <person name="Fujiwara M."/>
            <person name="Mori M."/>
            <person name="Tomita M."/>
            <person name="Arakawa K."/>
        </authorList>
    </citation>
    <scope>NUCLEOTIDE SEQUENCE [LARGE SCALE GENOMIC DNA]</scope>
</reference>
<dbReference type="OrthoDB" id="415068at2759"/>
<dbReference type="CDD" id="cd01650">
    <property type="entry name" value="RT_nLTR_like"/>
    <property type="match status" value="1"/>
</dbReference>
<dbReference type="GO" id="GO:0003964">
    <property type="term" value="F:RNA-directed DNA polymerase activity"/>
    <property type="evidence" value="ECO:0007669"/>
    <property type="project" value="UniProtKB-KW"/>
</dbReference>
<evidence type="ECO:0000313" key="2">
    <source>
        <dbReference type="EMBL" id="GBM88850.1"/>
    </source>
</evidence>
<protein>
    <submittedName>
        <fullName evidence="2">RNA-directed DNA polymerase from mobile element jockey</fullName>
    </submittedName>
</protein>
<keyword evidence="2" id="KW-0808">Transferase</keyword>
<dbReference type="InterPro" id="IPR043502">
    <property type="entry name" value="DNA/RNA_pol_sf"/>
</dbReference>
<dbReference type="Proteomes" id="UP000499080">
    <property type="component" value="Unassembled WGS sequence"/>
</dbReference>
<dbReference type="SUPFAM" id="SSF56672">
    <property type="entry name" value="DNA/RNA polymerases"/>
    <property type="match status" value="1"/>
</dbReference>
<name>A0A4Y2JFJ1_ARAVE</name>
<evidence type="ECO:0000259" key="1">
    <source>
        <dbReference type="PROSITE" id="PS50878"/>
    </source>
</evidence>
<dbReference type="Pfam" id="PF14529">
    <property type="entry name" value="Exo_endo_phos_2"/>
    <property type="match status" value="1"/>
</dbReference>
<dbReference type="InterPro" id="IPR000477">
    <property type="entry name" value="RT_dom"/>
</dbReference>
<accession>A0A4Y2JFJ1</accession>
<dbReference type="PROSITE" id="PS50878">
    <property type="entry name" value="RT_POL"/>
    <property type="match status" value="1"/>
</dbReference>
<organism evidence="2 3">
    <name type="scientific">Araneus ventricosus</name>
    <name type="common">Orbweaver spider</name>
    <name type="synonym">Epeira ventricosa</name>
    <dbReference type="NCBI Taxonomy" id="182803"/>
    <lineage>
        <taxon>Eukaryota</taxon>
        <taxon>Metazoa</taxon>
        <taxon>Ecdysozoa</taxon>
        <taxon>Arthropoda</taxon>
        <taxon>Chelicerata</taxon>
        <taxon>Arachnida</taxon>
        <taxon>Araneae</taxon>
        <taxon>Araneomorphae</taxon>
        <taxon>Entelegynae</taxon>
        <taxon>Araneoidea</taxon>
        <taxon>Araneidae</taxon>
        <taxon>Araneus</taxon>
    </lineage>
</organism>
<dbReference type="Pfam" id="PF00078">
    <property type="entry name" value="RVT_1"/>
    <property type="match status" value="1"/>
</dbReference>
<keyword evidence="2" id="KW-0548">Nucleotidyltransferase</keyword>
<sequence>MGPNVFSASGGTAIFVKNNIPHHEFIPPPFQQIEATLVVLDINKNDPVTLTSIYIPPKADNYLALFDIENLIQISPNQIICGDFNAKHTAWGCLTNCTRGNVLQAFANNAGVEILAPSTPTRFGYTSANTLDLIMVRDFLSPYDILSVPDLSSDHNPVIANFYFKFTLPRLIGKTKTNWNLFKNKLESINLINSMDINTPEMLENIVERFEEDILAAKIAASNPIPQNQNYIDPRIRNIRKERNLARKTFQTTRDPALKRITNKLNKEIIKLSDKLEDENYTNKLVNANTQDGSFWNLTGSFKKKKQDIPTLNGPASIANTDTEKANCLAESLEKQFHLNDISHTETETIVQNSVVGFLNTYRNSIFQIDPPSNCEIFNCIKNLNIHKAPGIDGINNKMIKNLPSNIISNLTTIIHLILSLGYFPSRWKTATVIPILKPGKDPTNPESYRPISLLPSINKIVEHIILNRFNSFLANNSILCPEQFGFRKNLSTSHQLLRVVEFIEEGFINKQKTGAVFLDIQKAFDRVWQDALIHKLINYNTPPYITKTFLSYMKNRKFAVKVKNSLSETKNIHAGVAQGSKIGPILFSIFINDIPKQFNTMISLYADDTAILARNKNPNYIQLALNRHLLSLEDWFAKWKIAINATKSEAIMFTKSTQKTNYPPVKINNKIIPWSQECKYLGVILDTRLTWKPHFLYTKKKFRDLTRKFYPLISRNAKLSRENKILIYTAYLRPVLTYASSVWGYAAKYNLKIIETQQNLLIRKICGANIWYIHNTDIYKALDYPPSLSSSKNLLQTSTKLSTITKTRQLNPSLFINPT</sequence>
<dbReference type="PANTHER" id="PTHR36688">
    <property type="entry name" value="ENDO/EXONUCLEASE/PHOSPHATASE DOMAIN-CONTAINING PROTEIN"/>
    <property type="match status" value="1"/>
</dbReference>
<gene>
    <name evidence="2" type="primary">jockeypol_81</name>
    <name evidence="2" type="ORF">AVEN_274817_1</name>
</gene>